<dbReference type="EMBL" id="CAUOFW020001391">
    <property type="protein sequence ID" value="CAK9144301.1"/>
    <property type="molecule type" value="Genomic_DNA"/>
</dbReference>
<protein>
    <recommendedName>
        <fullName evidence="6">DUF642 domain-containing protein</fullName>
    </recommendedName>
</protein>
<evidence type="ECO:0000256" key="3">
    <source>
        <dbReference type="ARBA" id="ARBA00022525"/>
    </source>
</evidence>
<organism evidence="7 8">
    <name type="scientific">Ilex paraguariensis</name>
    <name type="common">yerba mate</name>
    <dbReference type="NCBI Taxonomy" id="185542"/>
    <lineage>
        <taxon>Eukaryota</taxon>
        <taxon>Viridiplantae</taxon>
        <taxon>Streptophyta</taxon>
        <taxon>Embryophyta</taxon>
        <taxon>Tracheophyta</taxon>
        <taxon>Spermatophyta</taxon>
        <taxon>Magnoliopsida</taxon>
        <taxon>eudicotyledons</taxon>
        <taxon>Gunneridae</taxon>
        <taxon>Pentapetalae</taxon>
        <taxon>asterids</taxon>
        <taxon>campanulids</taxon>
        <taxon>Aquifoliales</taxon>
        <taxon>Aquifoliaceae</taxon>
        <taxon>Ilex</taxon>
    </lineage>
</organism>
<evidence type="ECO:0000313" key="7">
    <source>
        <dbReference type="EMBL" id="CAK9144301.1"/>
    </source>
</evidence>
<accession>A0ABC8RH61</accession>
<comment type="subcellular location">
    <subcellularLocation>
        <location evidence="1">Cell envelope</location>
    </subcellularLocation>
    <subcellularLocation>
        <location evidence="2">Secreted</location>
    </subcellularLocation>
</comment>
<sequence>MDANHTVICWPVVDHLPSLELGCQLAMMDQHFQRTPQRGFLLDDEPDGQQQSALQQWSIIGTVKYIDSKHYSVPEGKAVIELVSGAPSVVLTSAALTVGSTYTLEFMMGDANDSCVGDFTVYAQVGMTIWNFTMRSNGSGTAQNHSLRFKAEIILNCISFASFNGTQTSDNLFCGPVIDNVILHHSYGVRPKLHIGVLISNLVLTLKTLWIVLQLCRSLFYM</sequence>
<dbReference type="PANTHER" id="PTHR31265">
    <property type="entry name" value="OS02G0527500 PROTEIN-RELATED"/>
    <property type="match status" value="1"/>
</dbReference>
<gene>
    <name evidence="7" type="ORF">ILEXP_LOCUS12054</name>
</gene>
<proteinExistence type="predicted"/>
<keyword evidence="8" id="KW-1185">Reference proteome</keyword>
<keyword evidence="4" id="KW-0732">Signal</keyword>
<name>A0ABC8RH61_9AQUA</name>
<dbReference type="Pfam" id="PF04862">
    <property type="entry name" value="DUF642"/>
    <property type="match status" value="1"/>
</dbReference>
<dbReference type="AlphaFoldDB" id="A0ABC8RH61"/>
<dbReference type="InterPro" id="IPR006946">
    <property type="entry name" value="DGR2-like_dom"/>
</dbReference>
<dbReference type="PANTHER" id="PTHR31265:SF28">
    <property type="entry name" value="EMB|CAB87702.1"/>
    <property type="match status" value="1"/>
</dbReference>
<dbReference type="InterPro" id="IPR052437">
    <property type="entry name" value="Pectin_Meth_Modulator"/>
</dbReference>
<evidence type="ECO:0000313" key="8">
    <source>
        <dbReference type="Proteomes" id="UP001642360"/>
    </source>
</evidence>
<reference evidence="7 8" key="1">
    <citation type="submission" date="2024-02" db="EMBL/GenBank/DDBJ databases">
        <authorList>
            <person name="Vignale AGUSTIN F."/>
            <person name="Sosa J E."/>
            <person name="Modenutti C."/>
        </authorList>
    </citation>
    <scope>NUCLEOTIDE SEQUENCE [LARGE SCALE GENOMIC DNA]</scope>
</reference>
<dbReference type="Proteomes" id="UP001642360">
    <property type="component" value="Unassembled WGS sequence"/>
</dbReference>
<evidence type="ECO:0000256" key="5">
    <source>
        <dbReference type="ARBA" id="ARBA00023180"/>
    </source>
</evidence>
<feature type="domain" description="DUF642" evidence="6">
    <location>
        <begin position="30"/>
        <end position="183"/>
    </location>
</feature>
<evidence type="ECO:0000259" key="6">
    <source>
        <dbReference type="Pfam" id="PF04862"/>
    </source>
</evidence>
<dbReference type="GO" id="GO:0005576">
    <property type="term" value="C:extracellular region"/>
    <property type="evidence" value="ECO:0007669"/>
    <property type="project" value="UniProtKB-SubCell"/>
</dbReference>
<evidence type="ECO:0000256" key="4">
    <source>
        <dbReference type="ARBA" id="ARBA00022729"/>
    </source>
</evidence>
<evidence type="ECO:0000256" key="2">
    <source>
        <dbReference type="ARBA" id="ARBA00004613"/>
    </source>
</evidence>
<evidence type="ECO:0000256" key="1">
    <source>
        <dbReference type="ARBA" id="ARBA00004196"/>
    </source>
</evidence>
<keyword evidence="5" id="KW-0325">Glycoprotein</keyword>
<keyword evidence="3" id="KW-0964">Secreted</keyword>
<comment type="caution">
    <text evidence="7">The sequence shown here is derived from an EMBL/GenBank/DDBJ whole genome shotgun (WGS) entry which is preliminary data.</text>
</comment>